<dbReference type="SUPFAM" id="SSF52540">
    <property type="entry name" value="P-loop containing nucleoside triphosphate hydrolases"/>
    <property type="match status" value="1"/>
</dbReference>
<dbReference type="EMBL" id="SLZU01000024">
    <property type="protein sequence ID" value="TCS58967.1"/>
    <property type="molecule type" value="Genomic_DNA"/>
</dbReference>
<dbReference type="InterPro" id="IPR027417">
    <property type="entry name" value="P-loop_NTPase"/>
</dbReference>
<feature type="domain" description="ATPase AAA-type core" evidence="1">
    <location>
        <begin position="284"/>
        <end position="388"/>
    </location>
</feature>
<dbReference type="InterPro" id="IPR003959">
    <property type="entry name" value="ATPase_AAA_core"/>
</dbReference>
<evidence type="ECO:0000259" key="1">
    <source>
        <dbReference type="Pfam" id="PF13304"/>
    </source>
</evidence>
<protein>
    <submittedName>
        <fullName evidence="2">Putative AbiEii toxin of type IV toxin-antitoxin system</fullName>
    </submittedName>
</protein>
<dbReference type="Pfam" id="PF13304">
    <property type="entry name" value="AAA_21"/>
    <property type="match status" value="1"/>
</dbReference>
<accession>A0A4V2UMT9</accession>
<reference evidence="2 3" key="1">
    <citation type="submission" date="2019-03" db="EMBL/GenBank/DDBJ databases">
        <title>Genomic Encyclopedia of Type Strains, Phase IV (KMG-IV): sequencing the most valuable type-strain genomes for metagenomic binning, comparative biology and taxonomic classification.</title>
        <authorList>
            <person name="Goeker M."/>
        </authorList>
    </citation>
    <scope>NUCLEOTIDE SEQUENCE [LARGE SCALE GENOMIC DNA]</scope>
    <source>
        <strain evidence="2 3">DSM 104836</strain>
    </source>
</reference>
<dbReference type="GO" id="GO:0005524">
    <property type="term" value="F:ATP binding"/>
    <property type="evidence" value="ECO:0007669"/>
    <property type="project" value="InterPro"/>
</dbReference>
<sequence length="489" mass="54813">MTRSKIGRGEKSSAHPLFGKDLRFSDFDTIDDRNYFTIILGRNSIGKSQLLSDIAESLCLEIGEFTSRRSSSLNISMTTSSGQNLTEIVMDGRGSSDGKTRPRDVLPNRIVASATTPFDKFRLSRDVIRERVPYRDDESMHHEQRYYYVGLRDTNGRTNFRSAILRTIRGIFLNETRTADQLSKVKLVFEFLGLRPVVQVAYSLGVMSSARRLIEDLISGNPIDHAVLENSSTGKMNRLGLLLQTDPTGLDRVRRALLHAKENYDHGPFQGRIEVEIGQDTNAAALLSELFLLKDLRLLNFREVFLRRHDDGDPLEILQASSGEISIISGILGIASGIQDSSLILIDEPEISLHPEWQDRYLELLRETFSAFRGCHFIVATHSPIIVSDAKKEDTTVLNLTHVLDGSHQRESHFARSIDEIVATQFGVIDDDNLYVKQEIIRAANAIARGEVGSLDFKRRLAMLKKLSKDLGASSKLGRAIDDISNLTK</sequence>
<dbReference type="InterPro" id="IPR051396">
    <property type="entry name" value="Bact_Antivir_Def_Nuclease"/>
</dbReference>
<organism evidence="2 3">
    <name type="scientific">Primorskyibacter sedentarius</name>
    <dbReference type="NCBI Taxonomy" id="745311"/>
    <lineage>
        <taxon>Bacteria</taxon>
        <taxon>Pseudomonadati</taxon>
        <taxon>Pseudomonadota</taxon>
        <taxon>Alphaproteobacteria</taxon>
        <taxon>Rhodobacterales</taxon>
        <taxon>Roseobacteraceae</taxon>
        <taxon>Primorskyibacter</taxon>
    </lineage>
</organism>
<gene>
    <name evidence="2" type="ORF">EDD52_12440</name>
</gene>
<dbReference type="Gene3D" id="3.40.50.300">
    <property type="entry name" value="P-loop containing nucleotide triphosphate hydrolases"/>
    <property type="match status" value="1"/>
</dbReference>
<evidence type="ECO:0000313" key="3">
    <source>
        <dbReference type="Proteomes" id="UP000295696"/>
    </source>
</evidence>
<name>A0A4V2UMT9_9RHOB</name>
<dbReference type="GO" id="GO:0016887">
    <property type="term" value="F:ATP hydrolysis activity"/>
    <property type="evidence" value="ECO:0007669"/>
    <property type="project" value="InterPro"/>
</dbReference>
<dbReference type="PANTHER" id="PTHR43581">
    <property type="entry name" value="ATP/GTP PHOSPHATASE"/>
    <property type="match status" value="1"/>
</dbReference>
<keyword evidence="3" id="KW-1185">Reference proteome</keyword>
<evidence type="ECO:0000313" key="2">
    <source>
        <dbReference type="EMBL" id="TCS58967.1"/>
    </source>
</evidence>
<dbReference type="RefSeq" id="WP_132248440.1">
    <property type="nucleotide sequence ID" value="NZ_SLZU01000024.1"/>
</dbReference>
<dbReference type="Proteomes" id="UP000295696">
    <property type="component" value="Unassembled WGS sequence"/>
</dbReference>
<dbReference type="AlphaFoldDB" id="A0A4V2UMT9"/>
<comment type="caution">
    <text evidence="2">The sequence shown here is derived from an EMBL/GenBank/DDBJ whole genome shotgun (WGS) entry which is preliminary data.</text>
</comment>
<proteinExistence type="predicted"/>
<dbReference type="PANTHER" id="PTHR43581:SF4">
    <property type="entry name" value="ATP_GTP PHOSPHATASE"/>
    <property type="match status" value="1"/>
</dbReference>
<dbReference type="OrthoDB" id="9789856at2"/>